<accession>A0A1V1PG67</accession>
<dbReference type="EMBL" id="ATBP01000032">
    <property type="protein sequence ID" value="ETR73912.1"/>
    <property type="molecule type" value="Genomic_DNA"/>
</dbReference>
<gene>
    <name evidence="3" type="ORF">OMM_06652</name>
</gene>
<sequence length="133" mass="15617">MQKKEELTDTHANEKGDQIDSKINDAQKAIEDKKQRIQKNKDRYQQYQKYYKHHLKHVKNTSEELLTLTEWLKNGHEPPGIVISDTIEKDTKIVSKRCEMILDKEHSHVYIKEIQSNDEGAKFQIESLSDAPN</sequence>
<feature type="region of interest" description="Disordered" evidence="2">
    <location>
        <begin position="1"/>
        <end position="22"/>
    </location>
</feature>
<comment type="caution">
    <text evidence="3">The sequence shown here is derived from an EMBL/GenBank/DDBJ whole genome shotgun (WGS) entry which is preliminary data.</text>
</comment>
<name>A0A1V1PG67_9BACT</name>
<proteinExistence type="predicted"/>
<evidence type="ECO:0000313" key="3">
    <source>
        <dbReference type="EMBL" id="ETR73912.1"/>
    </source>
</evidence>
<protein>
    <submittedName>
        <fullName evidence="3">Uncharacterized protein</fullName>
    </submittedName>
</protein>
<evidence type="ECO:0000256" key="1">
    <source>
        <dbReference type="SAM" id="Coils"/>
    </source>
</evidence>
<evidence type="ECO:0000313" key="4">
    <source>
        <dbReference type="Proteomes" id="UP000189670"/>
    </source>
</evidence>
<organism evidence="3 4">
    <name type="scientific">Candidatus Magnetoglobus multicellularis str. Araruama</name>
    <dbReference type="NCBI Taxonomy" id="890399"/>
    <lineage>
        <taxon>Bacteria</taxon>
        <taxon>Pseudomonadati</taxon>
        <taxon>Thermodesulfobacteriota</taxon>
        <taxon>Desulfobacteria</taxon>
        <taxon>Desulfobacterales</taxon>
        <taxon>Desulfobacteraceae</taxon>
        <taxon>Candidatus Magnetoglobus</taxon>
    </lineage>
</organism>
<reference evidence="4" key="1">
    <citation type="submission" date="2012-11" db="EMBL/GenBank/DDBJ databases">
        <authorList>
            <person name="Lucero-Rivera Y.E."/>
            <person name="Tovar-Ramirez D."/>
        </authorList>
    </citation>
    <scope>NUCLEOTIDE SEQUENCE [LARGE SCALE GENOMIC DNA]</scope>
    <source>
        <strain evidence="4">Araruama</strain>
    </source>
</reference>
<evidence type="ECO:0000256" key="2">
    <source>
        <dbReference type="SAM" id="MobiDB-lite"/>
    </source>
</evidence>
<feature type="coiled-coil region" evidence="1">
    <location>
        <begin position="23"/>
        <end position="50"/>
    </location>
</feature>
<keyword evidence="1" id="KW-0175">Coiled coil</keyword>
<dbReference type="Proteomes" id="UP000189670">
    <property type="component" value="Unassembled WGS sequence"/>
</dbReference>
<dbReference type="AlphaFoldDB" id="A0A1V1PG67"/>